<sequence>MMKSSKFIQIFIFLFFAKVCNAQIVISKPNLGFTQACASPSFNSYNVTFTFSPDTGITASNQFIIELSDETGSFASAEVIHTTSAGSVTASPATLNFMFPTTIAGGAYKIRIKSTSPAATSTGSDAFPAYYKEQDEPFTINNLISTAVYCAGETYTLTIDNPGTPPNNSPLQYPNLSFNWFRETSETTSVFVASGESLEVSESGTYFVETDYGSCTSNSFSNRVAVSQSGSGSTTSISSSLGNPYCSGDGPTRLSAINGSSYKWFKDGVEITGVTTQMYETNESGLYSVEINLGNCLETSTIDLNAEGFSSSIDVPENNFLDEGETLDVAVTTDAINPEFNWYKDGILISGEINNSFTSSEMGSYSVVVTQTSGCLASSEHIFNILDAFPSVAKIPNIVSPNGDSVNDTWIIPQEYVSGTNTEVIIISSQGKIVLQTKDYQNNWPENQLEFKSINPVFYYIIRPENKKEQKGSITVIK</sequence>
<dbReference type="PROSITE" id="PS50835">
    <property type="entry name" value="IG_LIKE"/>
    <property type="match status" value="1"/>
</dbReference>
<dbReference type="Pfam" id="PF13585">
    <property type="entry name" value="CHU_C"/>
    <property type="match status" value="1"/>
</dbReference>
<dbReference type="Gene3D" id="2.60.40.10">
    <property type="entry name" value="Immunoglobulins"/>
    <property type="match status" value="1"/>
</dbReference>
<dbReference type="Proteomes" id="UP001500027">
    <property type="component" value="Unassembled WGS sequence"/>
</dbReference>
<evidence type="ECO:0000259" key="1">
    <source>
        <dbReference type="PROSITE" id="PS50835"/>
    </source>
</evidence>
<comment type="caution">
    <text evidence="2">The sequence shown here is derived from an EMBL/GenBank/DDBJ whole genome shotgun (WGS) entry which is preliminary data.</text>
</comment>
<gene>
    <name evidence="2" type="ORF">GCM10022257_22380</name>
</gene>
<evidence type="ECO:0000313" key="2">
    <source>
        <dbReference type="EMBL" id="GAA4270137.1"/>
    </source>
</evidence>
<name>A0ABP8ED25_9FLAO</name>
<protein>
    <submittedName>
        <fullName evidence="2">Gliding motility-associated C-terminal domain-containing protein</fullName>
    </submittedName>
</protein>
<dbReference type="RefSeq" id="WP_139002513.1">
    <property type="nucleotide sequence ID" value="NZ_BAABAV010000002.1"/>
</dbReference>
<keyword evidence="3" id="KW-1185">Reference proteome</keyword>
<proteinExistence type="predicted"/>
<feature type="domain" description="Ig-like" evidence="1">
    <location>
        <begin position="137"/>
        <end position="227"/>
    </location>
</feature>
<dbReference type="InterPro" id="IPR013783">
    <property type="entry name" value="Ig-like_fold"/>
</dbReference>
<evidence type="ECO:0000313" key="3">
    <source>
        <dbReference type="Proteomes" id="UP001500027"/>
    </source>
</evidence>
<accession>A0ABP8ED25</accession>
<organism evidence="2 3">
    <name type="scientific">Hyunsoonleella aestuarii</name>
    <dbReference type="NCBI Taxonomy" id="912802"/>
    <lineage>
        <taxon>Bacteria</taxon>
        <taxon>Pseudomonadati</taxon>
        <taxon>Bacteroidota</taxon>
        <taxon>Flavobacteriia</taxon>
        <taxon>Flavobacteriales</taxon>
        <taxon>Flavobacteriaceae</taxon>
    </lineage>
</organism>
<dbReference type="EMBL" id="BAABAV010000002">
    <property type="protein sequence ID" value="GAA4270137.1"/>
    <property type="molecule type" value="Genomic_DNA"/>
</dbReference>
<reference evidence="3" key="1">
    <citation type="journal article" date="2019" name="Int. J. Syst. Evol. Microbiol.">
        <title>The Global Catalogue of Microorganisms (GCM) 10K type strain sequencing project: providing services to taxonomists for standard genome sequencing and annotation.</title>
        <authorList>
            <consortium name="The Broad Institute Genomics Platform"/>
            <consortium name="The Broad Institute Genome Sequencing Center for Infectious Disease"/>
            <person name="Wu L."/>
            <person name="Ma J."/>
        </authorList>
    </citation>
    <scope>NUCLEOTIDE SEQUENCE [LARGE SCALE GENOMIC DNA]</scope>
    <source>
        <strain evidence="3">JCM 17452</strain>
    </source>
</reference>
<dbReference type="InterPro" id="IPR007110">
    <property type="entry name" value="Ig-like_dom"/>
</dbReference>